<feature type="domain" description="N-terminal Ras-GEF" evidence="2">
    <location>
        <begin position="1"/>
        <end position="105"/>
    </location>
</feature>
<dbReference type="InterPro" id="IPR000651">
    <property type="entry name" value="Ras-like_Gua-exchang_fac_N"/>
</dbReference>
<organism evidence="3 4">
    <name type="scientific">Xenoophorus captivus</name>
    <dbReference type="NCBI Taxonomy" id="1517983"/>
    <lineage>
        <taxon>Eukaryota</taxon>
        <taxon>Metazoa</taxon>
        <taxon>Chordata</taxon>
        <taxon>Craniata</taxon>
        <taxon>Vertebrata</taxon>
        <taxon>Euteleostomi</taxon>
        <taxon>Actinopterygii</taxon>
        <taxon>Neopterygii</taxon>
        <taxon>Teleostei</taxon>
        <taxon>Neoteleostei</taxon>
        <taxon>Acanthomorphata</taxon>
        <taxon>Ovalentaria</taxon>
        <taxon>Atherinomorphae</taxon>
        <taxon>Cyprinodontiformes</taxon>
        <taxon>Goodeidae</taxon>
        <taxon>Xenoophorus</taxon>
    </lineage>
</organism>
<evidence type="ECO:0000256" key="1">
    <source>
        <dbReference type="PROSITE-ProRule" id="PRU00135"/>
    </source>
</evidence>
<dbReference type="SUPFAM" id="SSF48366">
    <property type="entry name" value="Ras GEF"/>
    <property type="match status" value="1"/>
</dbReference>
<accession>A0ABV0QTN1</accession>
<dbReference type="PROSITE" id="PS50212">
    <property type="entry name" value="RASGEF_NTER"/>
    <property type="match status" value="1"/>
</dbReference>
<evidence type="ECO:0000313" key="3">
    <source>
        <dbReference type="EMBL" id="MEQ2199188.1"/>
    </source>
</evidence>
<keyword evidence="4" id="KW-1185">Reference proteome</keyword>
<evidence type="ECO:0000313" key="4">
    <source>
        <dbReference type="Proteomes" id="UP001434883"/>
    </source>
</evidence>
<dbReference type="CDD" id="cd06224">
    <property type="entry name" value="REM"/>
    <property type="match status" value="1"/>
</dbReference>
<dbReference type="Pfam" id="PF00618">
    <property type="entry name" value="RasGEF_N"/>
    <property type="match status" value="1"/>
</dbReference>
<gene>
    <name evidence="3" type="primary">SOS1_2</name>
    <name evidence="3" type="ORF">XENOCAPTIV_027019</name>
</gene>
<protein>
    <submittedName>
        <fullName evidence="3">Son of sevenless 1</fullName>
    </submittedName>
</protein>
<comment type="caution">
    <text evidence="3">The sequence shown here is derived from an EMBL/GenBank/DDBJ whole genome shotgun (WGS) entry which is preliminary data.</text>
</comment>
<dbReference type="EMBL" id="JAHRIN010023696">
    <property type="protein sequence ID" value="MEQ2199188.1"/>
    <property type="molecule type" value="Genomic_DNA"/>
</dbReference>
<name>A0ABV0QTN1_9TELE</name>
<dbReference type="Gene3D" id="1.20.870.10">
    <property type="entry name" value="Son of sevenless (SoS) protein Chain: S domain 1"/>
    <property type="match status" value="1"/>
</dbReference>
<dbReference type="InterPro" id="IPR023578">
    <property type="entry name" value="Ras_GEF_dom_sf"/>
</dbReference>
<keyword evidence="1" id="KW-0344">Guanine-nucleotide releasing factor</keyword>
<dbReference type="Proteomes" id="UP001434883">
    <property type="component" value="Unassembled WGS sequence"/>
</dbReference>
<feature type="non-terminal residue" evidence="3">
    <location>
        <position position="1"/>
    </location>
</feature>
<proteinExistence type="predicted"/>
<evidence type="ECO:0000259" key="2">
    <source>
        <dbReference type="PROSITE" id="PS50212"/>
    </source>
</evidence>
<reference evidence="3 4" key="1">
    <citation type="submission" date="2021-06" db="EMBL/GenBank/DDBJ databases">
        <authorList>
            <person name="Palmer J.M."/>
        </authorList>
    </citation>
    <scope>NUCLEOTIDE SEQUENCE [LARGE SCALE GENOMIC DNA]</scope>
    <source>
        <strain evidence="3 4">XC_2019</strain>
        <tissue evidence="3">Muscle</tissue>
    </source>
</reference>
<sequence length="105" mass="12847">FFVKPWFLTSVCVFRFEIPEPRSTDTDQMEEGEQLLSADLKRFRKEFVQPVQLRVLNVCRHWVEHHFYDFERDPHLLSQLEDFIASVRGWFLLKHLHKQQVQYLL</sequence>